<dbReference type="InterPro" id="IPR011250">
    <property type="entry name" value="OMP/PagP_B-barrel"/>
</dbReference>
<dbReference type="Pfam" id="PF13568">
    <property type="entry name" value="OMP_b-brl_2"/>
    <property type="match status" value="1"/>
</dbReference>
<accession>A0A246GJ89</accession>
<gene>
    <name evidence="3" type="ORF">BWK59_06265</name>
    <name evidence="2" type="ORF">V3Q77_02135</name>
</gene>
<sequence>MKKESFLVLLLFFMTFTGKAQLMRLGVKAGANYANFKSSTLQTKAITSYHAGLIAQIKVLGGFNLQPELLYSTQGASYDYALQEIKSELGYISLPLMAKIDLGKTLSLELGPQFSWLASKKVNWQTEVKTLDFSANAGVSVKLTDHLFIQGRYVLGLTEIGKNADIKNSVGQLSLGVLF</sequence>
<dbReference type="RefSeq" id="WP_088392121.1">
    <property type="nucleotide sequence ID" value="NZ_CP067378.1"/>
</dbReference>
<dbReference type="InterPro" id="IPR025665">
    <property type="entry name" value="Beta-barrel_OMP_2"/>
</dbReference>
<dbReference type="EMBL" id="MTCZ01000046">
    <property type="protein sequence ID" value="OWP84240.1"/>
    <property type="molecule type" value="Genomic_DNA"/>
</dbReference>
<dbReference type="OrthoDB" id="947434at2"/>
<comment type="caution">
    <text evidence="3">The sequence shown here is derived from an EMBL/GenBank/DDBJ whole genome shotgun (WGS) entry which is preliminary data.</text>
</comment>
<dbReference type="Proteomes" id="UP001621813">
    <property type="component" value="Unassembled WGS sequence"/>
</dbReference>
<dbReference type="AlphaFoldDB" id="A0A246GJ89"/>
<organism evidence="3 4">
    <name type="scientific">Flavobacterium davisii</name>
    <dbReference type="NCBI Taxonomy" id="2906077"/>
    <lineage>
        <taxon>Bacteria</taxon>
        <taxon>Pseudomonadati</taxon>
        <taxon>Bacteroidota</taxon>
        <taxon>Flavobacteriia</taxon>
        <taxon>Flavobacteriales</taxon>
        <taxon>Flavobacteriaceae</taxon>
        <taxon>Flavobacterium</taxon>
    </lineage>
</organism>
<evidence type="ECO:0000313" key="2">
    <source>
        <dbReference type="EMBL" id="MFK7048680.1"/>
    </source>
</evidence>
<dbReference type="SUPFAM" id="SSF56925">
    <property type="entry name" value="OMPA-like"/>
    <property type="match status" value="1"/>
</dbReference>
<evidence type="ECO:0000259" key="1">
    <source>
        <dbReference type="Pfam" id="PF13568"/>
    </source>
</evidence>
<evidence type="ECO:0000313" key="4">
    <source>
        <dbReference type="Proteomes" id="UP000197768"/>
    </source>
</evidence>
<proteinExistence type="predicted"/>
<feature type="domain" description="Outer membrane protein beta-barrel" evidence="1">
    <location>
        <begin position="21"/>
        <end position="160"/>
    </location>
</feature>
<dbReference type="EMBL" id="JAZGZR010000004">
    <property type="protein sequence ID" value="MFK7048680.1"/>
    <property type="molecule type" value="Genomic_DNA"/>
</dbReference>
<evidence type="ECO:0000313" key="3">
    <source>
        <dbReference type="EMBL" id="OWP84240.1"/>
    </source>
</evidence>
<dbReference type="Proteomes" id="UP000197768">
    <property type="component" value="Unassembled WGS sequence"/>
</dbReference>
<name>A0A246GJ89_9FLAO</name>
<reference evidence="2 5" key="2">
    <citation type="submission" date="2024-02" db="EMBL/GenBank/DDBJ databases">
        <title>Comparative Genomic Analysis of Flavobacterium Species Causing Columnaris Disease of Freshwater Fish in Thailand: Insights into Virulence and Resistance Mechanisms.</title>
        <authorList>
            <person name="Nguyen D."/>
            <person name="Chokmangmeepisarn P."/>
            <person name="Khianchaikhan K."/>
            <person name="Morishita M."/>
            <person name="Bunnoy A."/>
            <person name="Rodkhum C."/>
        </authorList>
    </citation>
    <scope>NUCLEOTIDE SEQUENCE [LARGE SCALE GENOMIC DNA]</scope>
    <source>
        <strain evidence="2 5">KCRT2007</strain>
    </source>
</reference>
<keyword evidence="5" id="KW-1185">Reference proteome</keyword>
<reference evidence="3 4" key="1">
    <citation type="journal article" date="2017" name="Infect. Genet. Evol.">
        <title>Comparative genome analysis of fish pathogen Flavobacterium columnare reveals extensive sequence diversity within the species.</title>
        <authorList>
            <person name="Kayansamruaj P."/>
            <person name="Dong H.T."/>
            <person name="Hirono I."/>
            <person name="Kondo H."/>
            <person name="Senapin S."/>
            <person name="Rodkhum C."/>
        </authorList>
    </citation>
    <scope>NUCLEOTIDE SEQUENCE [LARGE SCALE GENOMIC DNA]</scope>
    <source>
        <strain evidence="3 4">1215</strain>
    </source>
</reference>
<evidence type="ECO:0000313" key="5">
    <source>
        <dbReference type="Proteomes" id="UP001621813"/>
    </source>
</evidence>
<protein>
    <submittedName>
        <fullName evidence="2">Porin family protein</fullName>
    </submittedName>
</protein>